<dbReference type="PROSITE" id="PS50835">
    <property type="entry name" value="IG_LIKE"/>
    <property type="match status" value="1"/>
</dbReference>
<dbReference type="PANTHER" id="PTHR22576">
    <property type="entry name" value="MUCOSA ASSOCIATED LYMPHOID TISSUE LYMPHOMA TRANSLOCATION PROTEIN 1/PARACASPASE"/>
    <property type="match status" value="1"/>
</dbReference>
<dbReference type="PROSITE" id="PS50208">
    <property type="entry name" value="CASPASE_P20"/>
    <property type="match status" value="1"/>
</dbReference>
<evidence type="ECO:0000313" key="4">
    <source>
        <dbReference type="Proteomes" id="UP000472276"/>
    </source>
</evidence>
<dbReference type="InterPro" id="IPR007110">
    <property type="entry name" value="Ig-like_dom"/>
</dbReference>
<feature type="domain" description="Caspase family p20" evidence="1">
    <location>
        <begin position="211"/>
        <end position="288"/>
    </location>
</feature>
<dbReference type="SMART" id="SM00408">
    <property type="entry name" value="IGc2"/>
    <property type="match status" value="1"/>
</dbReference>
<keyword evidence="4" id="KW-1185">Reference proteome</keyword>
<dbReference type="InterPro" id="IPR036179">
    <property type="entry name" value="Ig-like_dom_sf"/>
</dbReference>
<dbReference type="Pfam" id="PF13927">
    <property type="entry name" value="Ig_3"/>
    <property type="match status" value="1"/>
</dbReference>
<dbReference type="PANTHER" id="PTHR22576:SF38">
    <property type="entry name" value="MUCOSA-ASSOCIATED LYMPHOID TISSUE LYMPHOMA TRANSLOCATION PROTEIN 1-LIKE"/>
    <property type="match status" value="1"/>
</dbReference>
<name>A0A668U0C1_OREAU</name>
<sequence>LSALHHEQTSSCRFFFFSSLEIVIVRHPVSACVPVNHKVTLSVRAQGTGILNYQWFTDEVSFQAVLLDLLYVCRVNDQHYNCVFSNWVKVKVLDIDKSGRSSYWQGEPHIATNPKPQKIQPGTKLTLRCVAFGIPAPSYQWYRNGQPLHEQCDLLYLQIEHATAEHSGTYLCSLSNTLEERWTEAVDVDIGKLKVKPKTKISPTLNFLAATDKVALLIGNLNYSNHPALMAPVMDVHELGNLLRQLGFRVVSLLDLTREEMLTAIEKFIHLLDKGVYGLFYYAGHGYEHAGRNYLVSVDAPQPYGTENCVCVQRIMLSMQERQTALSVILLDTCRKW</sequence>
<dbReference type="AlphaFoldDB" id="A0A668U0C1"/>
<dbReference type="Gene3D" id="3.40.50.1460">
    <property type="match status" value="1"/>
</dbReference>
<dbReference type="SUPFAM" id="SSF48726">
    <property type="entry name" value="Immunoglobulin"/>
    <property type="match status" value="1"/>
</dbReference>
<dbReference type="SMART" id="SM00409">
    <property type="entry name" value="IG"/>
    <property type="match status" value="2"/>
</dbReference>
<protein>
    <submittedName>
        <fullName evidence="3">Uncharacterized protein</fullName>
    </submittedName>
</protein>
<dbReference type="Gene3D" id="2.60.40.10">
    <property type="entry name" value="Immunoglobulins"/>
    <property type="match status" value="1"/>
</dbReference>
<dbReference type="InterPro" id="IPR011600">
    <property type="entry name" value="Pept_C14_caspase"/>
</dbReference>
<dbReference type="InterPro" id="IPR052039">
    <property type="entry name" value="Caspase-related_regulators"/>
</dbReference>
<evidence type="ECO:0000259" key="1">
    <source>
        <dbReference type="PROSITE" id="PS50208"/>
    </source>
</evidence>
<gene>
    <name evidence="3" type="primary">malt3</name>
</gene>
<organism evidence="3 4">
    <name type="scientific">Oreochromis aureus</name>
    <name type="common">Israeli tilapia</name>
    <name type="synonym">Chromis aureus</name>
    <dbReference type="NCBI Taxonomy" id="47969"/>
    <lineage>
        <taxon>Eukaryota</taxon>
        <taxon>Metazoa</taxon>
        <taxon>Chordata</taxon>
        <taxon>Craniata</taxon>
        <taxon>Vertebrata</taxon>
        <taxon>Euteleostomi</taxon>
        <taxon>Actinopterygii</taxon>
        <taxon>Neopterygii</taxon>
        <taxon>Teleostei</taxon>
        <taxon>Neoteleostei</taxon>
        <taxon>Acanthomorphata</taxon>
        <taxon>Ovalentaria</taxon>
        <taxon>Cichlomorphae</taxon>
        <taxon>Cichliformes</taxon>
        <taxon>Cichlidae</taxon>
        <taxon>African cichlids</taxon>
        <taxon>Pseudocrenilabrinae</taxon>
        <taxon>Oreochromini</taxon>
        <taxon>Oreochromis</taxon>
    </lineage>
</organism>
<evidence type="ECO:0000259" key="2">
    <source>
        <dbReference type="PROSITE" id="PS50835"/>
    </source>
</evidence>
<dbReference type="GO" id="GO:0006508">
    <property type="term" value="P:proteolysis"/>
    <property type="evidence" value="ECO:0007669"/>
    <property type="project" value="InterPro"/>
</dbReference>
<reference evidence="3" key="1">
    <citation type="submission" date="2025-08" db="UniProtKB">
        <authorList>
            <consortium name="Ensembl"/>
        </authorList>
    </citation>
    <scope>IDENTIFICATION</scope>
</reference>
<dbReference type="Proteomes" id="UP000472276">
    <property type="component" value="Unassembled WGS sequence"/>
</dbReference>
<accession>A0A668U0C1</accession>
<dbReference type="InterPro" id="IPR029030">
    <property type="entry name" value="Caspase-like_dom_sf"/>
</dbReference>
<dbReference type="Ensembl" id="ENSOABT00000033160.2">
    <property type="protein sequence ID" value="ENSOABP00000032273.1"/>
    <property type="gene ID" value="ENSOABG00000014869.2"/>
</dbReference>
<dbReference type="SUPFAM" id="SSF52129">
    <property type="entry name" value="Caspase-like"/>
    <property type="match status" value="1"/>
</dbReference>
<dbReference type="GO" id="GO:0004197">
    <property type="term" value="F:cysteine-type endopeptidase activity"/>
    <property type="evidence" value="ECO:0007669"/>
    <property type="project" value="InterPro"/>
</dbReference>
<feature type="domain" description="Ig-like" evidence="2">
    <location>
        <begin position="108"/>
        <end position="189"/>
    </location>
</feature>
<proteinExistence type="predicted"/>
<dbReference type="InterPro" id="IPR003599">
    <property type="entry name" value="Ig_sub"/>
</dbReference>
<reference evidence="3" key="2">
    <citation type="submission" date="2025-09" db="UniProtKB">
        <authorList>
            <consortium name="Ensembl"/>
        </authorList>
    </citation>
    <scope>IDENTIFICATION</scope>
</reference>
<dbReference type="CDD" id="cd00096">
    <property type="entry name" value="Ig"/>
    <property type="match status" value="1"/>
</dbReference>
<dbReference type="Pfam" id="PF00656">
    <property type="entry name" value="Peptidase_C14"/>
    <property type="match status" value="1"/>
</dbReference>
<dbReference type="InterPro" id="IPR003598">
    <property type="entry name" value="Ig_sub2"/>
</dbReference>
<evidence type="ECO:0000313" key="3">
    <source>
        <dbReference type="Ensembl" id="ENSOABP00000032273.1"/>
    </source>
</evidence>
<dbReference type="InterPro" id="IPR013783">
    <property type="entry name" value="Ig-like_fold"/>
</dbReference>
<dbReference type="InterPro" id="IPR001309">
    <property type="entry name" value="Pept_C14_p20"/>
</dbReference>